<organism evidence="1 2">
    <name type="scientific">Arctium lappa</name>
    <name type="common">Greater burdock</name>
    <name type="synonym">Lappa major</name>
    <dbReference type="NCBI Taxonomy" id="4217"/>
    <lineage>
        <taxon>Eukaryota</taxon>
        <taxon>Viridiplantae</taxon>
        <taxon>Streptophyta</taxon>
        <taxon>Embryophyta</taxon>
        <taxon>Tracheophyta</taxon>
        <taxon>Spermatophyta</taxon>
        <taxon>Magnoliopsida</taxon>
        <taxon>eudicotyledons</taxon>
        <taxon>Gunneridae</taxon>
        <taxon>Pentapetalae</taxon>
        <taxon>asterids</taxon>
        <taxon>campanulids</taxon>
        <taxon>Asterales</taxon>
        <taxon>Asteraceae</taxon>
        <taxon>Carduoideae</taxon>
        <taxon>Cardueae</taxon>
        <taxon>Arctiinae</taxon>
        <taxon>Arctium</taxon>
    </lineage>
</organism>
<dbReference type="Proteomes" id="UP001055879">
    <property type="component" value="Linkage Group LG17"/>
</dbReference>
<sequence length="99" mass="10587">MFPSSVVQTVATCYRHCNSKTGHGGRLHCTAFGIHLVCILVTIAEGGDGAIVGDSEEGEGVSEASACATTNDFDVVECHDFDLRHEFLQFVIGENRLGE</sequence>
<dbReference type="EMBL" id="CM042063">
    <property type="protein sequence ID" value="KAI3667722.1"/>
    <property type="molecule type" value="Genomic_DNA"/>
</dbReference>
<proteinExistence type="predicted"/>
<reference evidence="2" key="1">
    <citation type="journal article" date="2022" name="Mol. Ecol. Resour.">
        <title>The genomes of chicory, endive, great burdock and yacon provide insights into Asteraceae palaeo-polyploidization history and plant inulin production.</title>
        <authorList>
            <person name="Fan W."/>
            <person name="Wang S."/>
            <person name="Wang H."/>
            <person name="Wang A."/>
            <person name="Jiang F."/>
            <person name="Liu H."/>
            <person name="Zhao H."/>
            <person name="Xu D."/>
            <person name="Zhang Y."/>
        </authorList>
    </citation>
    <scope>NUCLEOTIDE SEQUENCE [LARGE SCALE GENOMIC DNA]</scope>
    <source>
        <strain evidence="2">cv. Niubang</strain>
    </source>
</reference>
<evidence type="ECO:0000313" key="1">
    <source>
        <dbReference type="EMBL" id="KAI3667722.1"/>
    </source>
</evidence>
<evidence type="ECO:0000313" key="2">
    <source>
        <dbReference type="Proteomes" id="UP001055879"/>
    </source>
</evidence>
<gene>
    <name evidence="1" type="ORF">L6452_42791</name>
</gene>
<name>A0ACB8XJG7_ARCLA</name>
<reference evidence="1 2" key="2">
    <citation type="journal article" date="2022" name="Mol. Ecol. Resour.">
        <title>The genomes of chicory, endive, great burdock and yacon provide insights into Asteraceae paleo-polyploidization history and plant inulin production.</title>
        <authorList>
            <person name="Fan W."/>
            <person name="Wang S."/>
            <person name="Wang H."/>
            <person name="Wang A."/>
            <person name="Jiang F."/>
            <person name="Liu H."/>
            <person name="Zhao H."/>
            <person name="Xu D."/>
            <person name="Zhang Y."/>
        </authorList>
    </citation>
    <scope>NUCLEOTIDE SEQUENCE [LARGE SCALE GENOMIC DNA]</scope>
    <source>
        <strain evidence="2">cv. Niubang</strain>
    </source>
</reference>
<protein>
    <submittedName>
        <fullName evidence="1">Uncharacterized protein</fullName>
    </submittedName>
</protein>
<keyword evidence="2" id="KW-1185">Reference proteome</keyword>
<accession>A0ACB8XJG7</accession>
<comment type="caution">
    <text evidence="1">The sequence shown here is derived from an EMBL/GenBank/DDBJ whole genome shotgun (WGS) entry which is preliminary data.</text>
</comment>